<dbReference type="PRINTS" id="PR00080">
    <property type="entry name" value="SDRFAMILY"/>
</dbReference>
<reference evidence="3 4" key="1">
    <citation type="submission" date="2024-06" db="EMBL/GenBank/DDBJ databases">
        <title>Sorghum-associated microbial communities from plants grown in Nebraska, USA.</title>
        <authorList>
            <person name="Schachtman D."/>
        </authorList>
    </citation>
    <scope>NUCLEOTIDE SEQUENCE [LARGE SCALE GENOMIC DNA]</scope>
    <source>
        <strain evidence="3 4">1073</strain>
    </source>
</reference>
<dbReference type="Gene3D" id="3.40.50.720">
    <property type="entry name" value="NAD(P)-binding Rossmann-like Domain"/>
    <property type="match status" value="1"/>
</dbReference>
<gene>
    <name evidence="3" type="ORF">ABIC75_001097</name>
</gene>
<organism evidence="3 4">
    <name type="scientific">Dyella japonica</name>
    <dbReference type="NCBI Taxonomy" id="231455"/>
    <lineage>
        <taxon>Bacteria</taxon>
        <taxon>Pseudomonadati</taxon>
        <taxon>Pseudomonadota</taxon>
        <taxon>Gammaproteobacteria</taxon>
        <taxon>Lysobacterales</taxon>
        <taxon>Rhodanobacteraceae</taxon>
        <taxon>Dyella</taxon>
    </lineage>
</organism>
<dbReference type="Proteomes" id="UP001549184">
    <property type="component" value="Unassembled WGS sequence"/>
</dbReference>
<name>A0ABV2JRD9_9GAMM</name>
<dbReference type="SUPFAM" id="SSF51735">
    <property type="entry name" value="NAD(P)-binding Rossmann-fold domains"/>
    <property type="match status" value="1"/>
</dbReference>
<evidence type="ECO:0000313" key="3">
    <source>
        <dbReference type="EMBL" id="MET3651395.1"/>
    </source>
</evidence>
<accession>A0ABV2JRD9</accession>
<sequence>MTQRTFLVTGATKGIGRAVANRLARSGHHVVGLARGADDPNFPGTLVAADLSDRQATGRVLAELVSRFSFDGVVNNFGYVKLANIGEVDLDELEFSMRLNLVPTVQTVQALLPQMRAKGWGRVVNVTSLVALGMTQRTAYAAAKSAMNSFTRTWGLELAETGITVNSVAPGPTETELFRQNTPEGSAAEARFLSLVPMRRLGKPEELAATIAFLLSDDAAYITGQTLYVDGGASIGKAAA</sequence>
<dbReference type="EMBL" id="JBEPMU010000001">
    <property type="protein sequence ID" value="MET3651395.1"/>
    <property type="molecule type" value="Genomic_DNA"/>
</dbReference>
<dbReference type="NCBIfam" id="NF005753">
    <property type="entry name" value="PRK07577.1"/>
    <property type="match status" value="1"/>
</dbReference>
<dbReference type="CDD" id="cd05233">
    <property type="entry name" value="SDR_c"/>
    <property type="match status" value="1"/>
</dbReference>
<dbReference type="RefSeq" id="WP_354012832.1">
    <property type="nucleotide sequence ID" value="NZ_JBEPMU010000001.1"/>
</dbReference>
<feature type="domain" description="Ketoreductase" evidence="2">
    <location>
        <begin position="4"/>
        <end position="171"/>
    </location>
</feature>
<protein>
    <submittedName>
        <fullName evidence="3">NAD(P)-dependent dehydrogenase (Short-subunit alcohol dehydrogenase family)</fullName>
    </submittedName>
</protein>
<dbReference type="InterPro" id="IPR057326">
    <property type="entry name" value="KR_dom"/>
</dbReference>
<dbReference type="PRINTS" id="PR00081">
    <property type="entry name" value="GDHRDH"/>
</dbReference>
<dbReference type="Pfam" id="PF13561">
    <property type="entry name" value="adh_short_C2"/>
    <property type="match status" value="1"/>
</dbReference>
<dbReference type="InterPro" id="IPR036291">
    <property type="entry name" value="NAD(P)-bd_dom_sf"/>
</dbReference>
<comment type="similarity">
    <text evidence="1">Belongs to the short-chain dehydrogenases/reductases (SDR) family.</text>
</comment>
<dbReference type="InterPro" id="IPR050259">
    <property type="entry name" value="SDR"/>
</dbReference>
<dbReference type="InterPro" id="IPR002347">
    <property type="entry name" value="SDR_fam"/>
</dbReference>
<dbReference type="SMART" id="SM00822">
    <property type="entry name" value="PKS_KR"/>
    <property type="match status" value="1"/>
</dbReference>
<evidence type="ECO:0000256" key="1">
    <source>
        <dbReference type="ARBA" id="ARBA00006484"/>
    </source>
</evidence>
<evidence type="ECO:0000313" key="4">
    <source>
        <dbReference type="Proteomes" id="UP001549184"/>
    </source>
</evidence>
<comment type="caution">
    <text evidence="3">The sequence shown here is derived from an EMBL/GenBank/DDBJ whole genome shotgun (WGS) entry which is preliminary data.</text>
</comment>
<proteinExistence type="inferred from homology"/>
<evidence type="ECO:0000259" key="2">
    <source>
        <dbReference type="SMART" id="SM00822"/>
    </source>
</evidence>
<dbReference type="PANTHER" id="PTHR42879">
    <property type="entry name" value="3-OXOACYL-(ACYL-CARRIER-PROTEIN) REDUCTASE"/>
    <property type="match status" value="1"/>
</dbReference>
<keyword evidence="4" id="KW-1185">Reference proteome</keyword>